<evidence type="ECO:0008006" key="3">
    <source>
        <dbReference type="Google" id="ProtNLM"/>
    </source>
</evidence>
<reference evidence="1 2" key="1">
    <citation type="submission" date="2023-07" db="EMBL/GenBank/DDBJ databases">
        <title>Functional and genomic diversity of the sorghum phyllosphere microbiome.</title>
        <authorList>
            <person name="Shade A."/>
        </authorList>
    </citation>
    <scope>NUCLEOTIDE SEQUENCE [LARGE SCALE GENOMIC DNA]</scope>
    <source>
        <strain evidence="1 2">SORGH_AS_0892</strain>
    </source>
</reference>
<dbReference type="EMBL" id="JAUTBA010000001">
    <property type="protein sequence ID" value="MDQ1149796.1"/>
    <property type="molecule type" value="Genomic_DNA"/>
</dbReference>
<evidence type="ECO:0000313" key="2">
    <source>
        <dbReference type="Proteomes" id="UP001244640"/>
    </source>
</evidence>
<proteinExistence type="predicted"/>
<dbReference type="Proteomes" id="UP001244640">
    <property type="component" value="Unassembled WGS sequence"/>
</dbReference>
<gene>
    <name evidence="1" type="ORF">QE382_001780</name>
</gene>
<organism evidence="1 2">
    <name type="scientific">Sphingobacterium zeae</name>
    <dbReference type="NCBI Taxonomy" id="1776859"/>
    <lineage>
        <taxon>Bacteria</taxon>
        <taxon>Pseudomonadati</taxon>
        <taxon>Bacteroidota</taxon>
        <taxon>Sphingobacteriia</taxon>
        <taxon>Sphingobacteriales</taxon>
        <taxon>Sphingobacteriaceae</taxon>
        <taxon>Sphingobacterium</taxon>
    </lineage>
</organism>
<accession>A0ABU0U4A5</accession>
<sequence>MFYSPYTDPLVRQQNRVSLVLTSVFGAYFSNYLLQLTSYELV</sequence>
<keyword evidence="2" id="KW-1185">Reference proteome</keyword>
<evidence type="ECO:0000313" key="1">
    <source>
        <dbReference type="EMBL" id="MDQ1149796.1"/>
    </source>
</evidence>
<comment type="caution">
    <text evidence="1">The sequence shown here is derived from an EMBL/GenBank/DDBJ whole genome shotgun (WGS) entry which is preliminary data.</text>
</comment>
<protein>
    <recommendedName>
        <fullName evidence="3">MFS transporter</fullName>
    </recommendedName>
</protein>
<name>A0ABU0U4A5_9SPHI</name>